<keyword evidence="6 10" id="KW-0547">Nucleotide-binding</keyword>
<protein>
    <recommendedName>
        <fullName evidence="10">tRNA dimethylallyltransferase</fullName>
        <ecNumber evidence="10">2.5.1.75</ecNumber>
    </recommendedName>
    <alternativeName>
        <fullName evidence="10">Dimethylallyl diphosphate:tRNA dimethylallyltransferase</fullName>
        <shortName evidence="10">DMAPP:tRNA dimethylallyltransferase</shortName>
        <shortName evidence="10">DMATase</shortName>
    </alternativeName>
    <alternativeName>
        <fullName evidence="10">Isopentenyl-diphosphate:tRNA isopentenyltransferase</fullName>
        <shortName evidence="10">IPP transferase</shortName>
        <shortName evidence="10">IPPT</shortName>
        <shortName evidence="10">IPTase</shortName>
    </alternativeName>
</protein>
<dbReference type="PANTHER" id="PTHR11088:SF60">
    <property type="entry name" value="TRNA DIMETHYLALLYLTRANSFERASE"/>
    <property type="match status" value="1"/>
</dbReference>
<dbReference type="GO" id="GO:0006400">
    <property type="term" value="P:tRNA modification"/>
    <property type="evidence" value="ECO:0007669"/>
    <property type="project" value="TreeGrafter"/>
</dbReference>
<evidence type="ECO:0000256" key="2">
    <source>
        <dbReference type="ARBA" id="ARBA00003213"/>
    </source>
</evidence>
<evidence type="ECO:0000256" key="8">
    <source>
        <dbReference type="ARBA" id="ARBA00022842"/>
    </source>
</evidence>
<evidence type="ECO:0000256" key="6">
    <source>
        <dbReference type="ARBA" id="ARBA00022741"/>
    </source>
</evidence>
<dbReference type="Gene3D" id="1.10.20.140">
    <property type="match status" value="1"/>
</dbReference>
<evidence type="ECO:0000256" key="1">
    <source>
        <dbReference type="ARBA" id="ARBA00001946"/>
    </source>
</evidence>
<dbReference type="GO" id="GO:0005524">
    <property type="term" value="F:ATP binding"/>
    <property type="evidence" value="ECO:0007669"/>
    <property type="project" value="UniProtKB-UniRule"/>
</dbReference>
<evidence type="ECO:0000256" key="10">
    <source>
        <dbReference type="HAMAP-Rule" id="MF_00185"/>
    </source>
</evidence>
<dbReference type="HAMAP" id="MF_00185">
    <property type="entry name" value="IPP_trans"/>
    <property type="match status" value="1"/>
</dbReference>
<evidence type="ECO:0000256" key="13">
    <source>
        <dbReference type="RuleBase" id="RU003785"/>
    </source>
</evidence>
<evidence type="ECO:0000313" key="14">
    <source>
        <dbReference type="EMBL" id="SDE64937.1"/>
    </source>
</evidence>
<feature type="binding site" evidence="10">
    <location>
        <begin position="16"/>
        <end position="21"/>
    </location>
    <ligand>
        <name>substrate</name>
    </ligand>
</feature>
<feature type="site" description="Interaction with substrate tRNA" evidence="10">
    <location>
        <position position="127"/>
    </location>
</feature>
<keyword evidence="8 10" id="KW-0460">Magnesium</keyword>
<dbReference type="EMBL" id="FNBA01000002">
    <property type="protein sequence ID" value="SDE64937.1"/>
    <property type="molecule type" value="Genomic_DNA"/>
</dbReference>
<evidence type="ECO:0000256" key="3">
    <source>
        <dbReference type="ARBA" id="ARBA00005842"/>
    </source>
</evidence>
<dbReference type="SUPFAM" id="SSF52540">
    <property type="entry name" value="P-loop containing nucleoside triphosphate hydrolases"/>
    <property type="match status" value="1"/>
</dbReference>
<feature type="site" description="Interaction with substrate tRNA" evidence="10">
    <location>
        <position position="105"/>
    </location>
</feature>
<dbReference type="Proteomes" id="UP000199321">
    <property type="component" value="Unassembled WGS sequence"/>
</dbReference>
<comment type="function">
    <text evidence="2 10 12">Catalyzes the transfer of a dimethylallyl group onto the adenine at position 37 in tRNAs that read codons beginning with uridine, leading to the formation of N6-(dimethylallyl)adenosine (i(6)A).</text>
</comment>
<evidence type="ECO:0000256" key="12">
    <source>
        <dbReference type="RuleBase" id="RU003784"/>
    </source>
</evidence>
<comment type="caution">
    <text evidence="10">Lacks conserved residue(s) required for the propagation of feature annotation.</text>
</comment>
<keyword evidence="15" id="KW-1185">Reference proteome</keyword>
<dbReference type="NCBIfam" id="TIGR00174">
    <property type="entry name" value="miaA"/>
    <property type="match status" value="1"/>
</dbReference>
<dbReference type="GO" id="GO:0052381">
    <property type="term" value="F:tRNA dimethylallyltransferase activity"/>
    <property type="evidence" value="ECO:0007669"/>
    <property type="project" value="UniProtKB-UniRule"/>
</dbReference>
<evidence type="ECO:0000256" key="7">
    <source>
        <dbReference type="ARBA" id="ARBA00022840"/>
    </source>
</evidence>
<keyword evidence="7 10" id="KW-0067">ATP-binding</keyword>
<dbReference type="OrthoDB" id="9776390at2"/>
<evidence type="ECO:0000256" key="9">
    <source>
        <dbReference type="ARBA" id="ARBA00049563"/>
    </source>
</evidence>
<dbReference type="Gene3D" id="3.40.50.300">
    <property type="entry name" value="P-loop containing nucleotide triphosphate hydrolases"/>
    <property type="match status" value="1"/>
</dbReference>
<dbReference type="InterPro" id="IPR027417">
    <property type="entry name" value="P-loop_NTPase"/>
</dbReference>
<dbReference type="RefSeq" id="WP_093142054.1">
    <property type="nucleotide sequence ID" value="NZ_FNBA01000002.1"/>
</dbReference>
<keyword evidence="4 10" id="KW-0808">Transferase</keyword>
<keyword evidence="5 10" id="KW-0819">tRNA processing</keyword>
<comment type="cofactor">
    <cofactor evidence="1 10">
        <name>Mg(2+)</name>
        <dbReference type="ChEBI" id="CHEBI:18420"/>
    </cofactor>
</comment>
<evidence type="ECO:0000313" key="15">
    <source>
        <dbReference type="Proteomes" id="UP000199321"/>
    </source>
</evidence>
<dbReference type="STRING" id="227084.SAMN05421855_10252"/>
<feature type="region of interest" description="Interaction with substrate tRNA" evidence="10">
    <location>
        <begin position="39"/>
        <end position="42"/>
    </location>
</feature>
<sequence length="306" mass="34783">MSATKKTLLICIVGPTAIGKTALSIKIANAFATEILSADSRQFYKEMTLGTAVPSSEELAAAPHHFIQNRSIFEAYSVGDFERDALLKLDQLFQKHSVVVMVGGSGLYVDAVVNGLDVFPDVPSEVREKLNEELQEKGIESLQKELKEKDPTYFQKVDIHNPHRVIRALEICRSTEKPYSSFLKKGTVNRPFNTLYIGLSAEREMVYQRINQRVEIMVAEGLVAEAEALLPHKTLNALQTVGYRELFHYFEGTLTQQEAIEEIKKNTRRFAKRQGTWFRNNKQINWFDYTTDSSEIISFIKEKNAL</sequence>
<evidence type="ECO:0000256" key="11">
    <source>
        <dbReference type="RuleBase" id="RU003783"/>
    </source>
</evidence>
<dbReference type="InterPro" id="IPR039657">
    <property type="entry name" value="Dimethylallyltransferase"/>
</dbReference>
<comment type="subunit">
    <text evidence="10">Monomer.</text>
</comment>
<evidence type="ECO:0000256" key="5">
    <source>
        <dbReference type="ARBA" id="ARBA00022694"/>
    </source>
</evidence>
<evidence type="ECO:0000256" key="4">
    <source>
        <dbReference type="ARBA" id="ARBA00022679"/>
    </source>
</evidence>
<comment type="similarity">
    <text evidence="3 10 13">Belongs to the IPP transferase family.</text>
</comment>
<comment type="catalytic activity">
    <reaction evidence="9 10 11">
        <text>adenosine(37) in tRNA + dimethylallyl diphosphate = N(6)-dimethylallyladenosine(37) in tRNA + diphosphate</text>
        <dbReference type="Rhea" id="RHEA:26482"/>
        <dbReference type="Rhea" id="RHEA-COMP:10162"/>
        <dbReference type="Rhea" id="RHEA-COMP:10375"/>
        <dbReference type="ChEBI" id="CHEBI:33019"/>
        <dbReference type="ChEBI" id="CHEBI:57623"/>
        <dbReference type="ChEBI" id="CHEBI:74411"/>
        <dbReference type="ChEBI" id="CHEBI:74415"/>
        <dbReference type="EC" id="2.5.1.75"/>
    </reaction>
</comment>
<dbReference type="EC" id="2.5.1.75" evidence="10"/>
<dbReference type="InterPro" id="IPR018022">
    <property type="entry name" value="IPT"/>
</dbReference>
<organism evidence="14 15">
    <name type="scientific">Ulvibacter litoralis</name>
    <dbReference type="NCBI Taxonomy" id="227084"/>
    <lineage>
        <taxon>Bacteria</taxon>
        <taxon>Pseudomonadati</taxon>
        <taxon>Bacteroidota</taxon>
        <taxon>Flavobacteriia</taxon>
        <taxon>Flavobacteriales</taxon>
        <taxon>Flavobacteriaceae</taxon>
        <taxon>Ulvibacter</taxon>
    </lineage>
</organism>
<dbReference type="AlphaFoldDB" id="A0A1G7EMT2"/>
<dbReference type="Pfam" id="PF01715">
    <property type="entry name" value="IPPT"/>
    <property type="match status" value="1"/>
</dbReference>
<proteinExistence type="inferred from homology"/>
<name>A0A1G7EMT2_9FLAO</name>
<reference evidence="14 15" key="1">
    <citation type="submission" date="2016-10" db="EMBL/GenBank/DDBJ databases">
        <authorList>
            <person name="de Groot N.N."/>
        </authorList>
    </citation>
    <scope>NUCLEOTIDE SEQUENCE [LARGE SCALE GENOMIC DNA]</scope>
    <source>
        <strain evidence="14 15">DSM 16195</strain>
    </source>
</reference>
<gene>
    <name evidence="10" type="primary">miaA</name>
    <name evidence="14" type="ORF">SAMN05421855_10252</name>
</gene>
<feature type="binding site" evidence="10">
    <location>
        <begin position="14"/>
        <end position="21"/>
    </location>
    <ligand>
        <name>ATP</name>
        <dbReference type="ChEBI" id="CHEBI:30616"/>
    </ligand>
</feature>
<accession>A0A1G7EMT2</accession>
<dbReference type="PANTHER" id="PTHR11088">
    <property type="entry name" value="TRNA DIMETHYLALLYLTRANSFERASE"/>
    <property type="match status" value="1"/>
</dbReference>